<protein>
    <recommendedName>
        <fullName evidence="2">GYF domain-containing protein</fullName>
    </recommendedName>
</protein>
<gene>
    <name evidence="3" type="ORF">HZH68_000301</name>
</gene>
<reference evidence="3" key="1">
    <citation type="journal article" date="2020" name="G3 (Bethesda)">
        <title>High-Quality Assemblies for Three Invasive Social Wasps from the &lt;i&gt;Vespula&lt;/i&gt; Genus.</title>
        <authorList>
            <person name="Harrop T.W.R."/>
            <person name="Guhlin J."/>
            <person name="McLaughlin G.M."/>
            <person name="Permina E."/>
            <person name="Stockwell P."/>
            <person name="Gilligan J."/>
            <person name="Le Lec M.F."/>
            <person name="Gruber M.A.M."/>
            <person name="Quinn O."/>
            <person name="Lovegrove M."/>
            <person name="Duncan E.J."/>
            <person name="Remnant E.J."/>
            <person name="Van Eeckhoven J."/>
            <person name="Graham B."/>
            <person name="Knapp R.A."/>
            <person name="Langford K.W."/>
            <person name="Kronenberg Z."/>
            <person name="Press M.O."/>
            <person name="Eacker S.M."/>
            <person name="Wilson-Rankin E.E."/>
            <person name="Purcell J."/>
            <person name="Lester P.J."/>
            <person name="Dearden P.K."/>
        </authorList>
    </citation>
    <scope>NUCLEOTIDE SEQUENCE</scope>
    <source>
        <strain evidence="3">Linc-1</strain>
    </source>
</reference>
<dbReference type="EMBL" id="JACSDZ010000001">
    <property type="protein sequence ID" value="KAF7417648.1"/>
    <property type="molecule type" value="Genomic_DNA"/>
</dbReference>
<sequence length="341" mass="39610">MLKRTFEEMEAAINDRQPVQNSLDSDEEDEETNEDTYNVMDENEFEGAEDGPTAPEANVGFTAFNMKEELEEGHFDKEGHYLWKKEKQIRDNWLDNIDWVQVKPRSNITKKLKEESHGLADSDSDDDGADITFDPVHLYKQILDYLQPGETVSKALCRLGKGKKRLTNAERWKKKKEGKSLQTDDHNSVQITKLTELANELLTRTGNMDIYQESYEQINKKVEDREKHSHPSKKEADLDMYADDFDVKEKAKLDEKDTDNVDKKLASTKSENTKNEDEVEDVTWELKWSQEEDAEVHGPHTSAQMHAWAKEGYFKKGAWVRRTGQQNQFYSAARVDFELYL</sequence>
<dbReference type="SMART" id="SM00444">
    <property type="entry name" value="GYF"/>
    <property type="match status" value="1"/>
</dbReference>
<feature type="domain" description="GYF" evidence="2">
    <location>
        <begin position="281"/>
        <end position="338"/>
    </location>
</feature>
<evidence type="ECO:0000313" key="3">
    <source>
        <dbReference type="EMBL" id="KAF7417648.1"/>
    </source>
</evidence>
<name>A0A834U5W0_VESGE</name>
<feature type="compositionally biased region" description="Acidic residues" evidence="1">
    <location>
        <begin position="24"/>
        <end position="34"/>
    </location>
</feature>
<keyword evidence="4" id="KW-1185">Reference proteome</keyword>
<dbReference type="FunFam" id="3.30.1490.40:FF:000005">
    <property type="entry name" value="CD2 antigen cytoplasmic tail-binding protein 2"/>
    <property type="match status" value="1"/>
</dbReference>
<feature type="region of interest" description="Disordered" evidence="1">
    <location>
        <begin position="221"/>
        <end position="241"/>
    </location>
</feature>
<evidence type="ECO:0000259" key="2">
    <source>
        <dbReference type="PROSITE" id="PS50829"/>
    </source>
</evidence>
<dbReference type="Gene3D" id="3.30.1490.40">
    <property type="match status" value="1"/>
</dbReference>
<proteinExistence type="predicted"/>
<dbReference type="Pfam" id="PF02213">
    <property type="entry name" value="GYF"/>
    <property type="match status" value="1"/>
</dbReference>
<dbReference type="InterPro" id="IPR035445">
    <property type="entry name" value="GYF-like_dom_sf"/>
</dbReference>
<comment type="caution">
    <text evidence="3">The sequence shown here is derived from an EMBL/GenBank/DDBJ whole genome shotgun (WGS) entry which is preliminary data.</text>
</comment>
<dbReference type="Proteomes" id="UP000617340">
    <property type="component" value="Unassembled WGS sequence"/>
</dbReference>
<evidence type="ECO:0000256" key="1">
    <source>
        <dbReference type="SAM" id="MobiDB-lite"/>
    </source>
</evidence>
<dbReference type="PROSITE" id="PS50829">
    <property type="entry name" value="GYF"/>
    <property type="match status" value="1"/>
</dbReference>
<dbReference type="InterPro" id="IPR003169">
    <property type="entry name" value="GYF"/>
</dbReference>
<dbReference type="InterPro" id="IPR039905">
    <property type="entry name" value="CD2BP2/Lin1"/>
</dbReference>
<feature type="compositionally biased region" description="Basic and acidic residues" evidence="1">
    <location>
        <begin position="221"/>
        <end position="237"/>
    </location>
</feature>
<dbReference type="GO" id="GO:0005682">
    <property type="term" value="C:U5 snRNP"/>
    <property type="evidence" value="ECO:0007669"/>
    <property type="project" value="InterPro"/>
</dbReference>
<dbReference type="PANTHER" id="PTHR13138:SF3">
    <property type="entry name" value="CD2 ANTIGEN CYTOPLASMIC TAIL-BINDING PROTEIN 2"/>
    <property type="match status" value="1"/>
</dbReference>
<feature type="region of interest" description="Disordered" evidence="1">
    <location>
        <begin position="1"/>
        <end position="35"/>
    </location>
</feature>
<organism evidence="3 4">
    <name type="scientific">Vespula germanica</name>
    <name type="common">German yellow jacket</name>
    <name type="synonym">Paravespula germanica</name>
    <dbReference type="NCBI Taxonomy" id="30212"/>
    <lineage>
        <taxon>Eukaryota</taxon>
        <taxon>Metazoa</taxon>
        <taxon>Ecdysozoa</taxon>
        <taxon>Arthropoda</taxon>
        <taxon>Hexapoda</taxon>
        <taxon>Insecta</taxon>
        <taxon>Pterygota</taxon>
        <taxon>Neoptera</taxon>
        <taxon>Endopterygota</taxon>
        <taxon>Hymenoptera</taxon>
        <taxon>Apocrita</taxon>
        <taxon>Aculeata</taxon>
        <taxon>Vespoidea</taxon>
        <taxon>Vespidae</taxon>
        <taxon>Vespinae</taxon>
        <taxon>Vespula</taxon>
    </lineage>
</organism>
<accession>A0A834U5W0</accession>
<evidence type="ECO:0000313" key="4">
    <source>
        <dbReference type="Proteomes" id="UP000617340"/>
    </source>
</evidence>
<dbReference type="PANTHER" id="PTHR13138">
    <property type="entry name" value="PROTEIN LIN1"/>
    <property type="match status" value="1"/>
</dbReference>
<dbReference type="SUPFAM" id="SSF55277">
    <property type="entry name" value="GYF domain"/>
    <property type="match status" value="1"/>
</dbReference>
<dbReference type="AlphaFoldDB" id="A0A834U5W0"/>